<name>L9ZDD2_NATA2</name>
<keyword evidence="3" id="KW-1185">Reference proteome</keyword>
<keyword evidence="1" id="KW-0812">Transmembrane</keyword>
<organism evidence="2 3">
    <name type="scientific">Natrinema altunense (strain JCM 12890 / CGMCC 1.3731 / AJ2)</name>
    <dbReference type="NCBI Taxonomy" id="1227494"/>
    <lineage>
        <taxon>Archaea</taxon>
        <taxon>Methanobacteriati</taxon>
        <taxon>Methanobacteriota</taxon>
        <taxon>Stenosarchaea group</taxon>
        <taxon>Halobacteria</taxon>
        <taxon>Halobacteriales</taxon>
        <taxon>Natrialbaceae</taxon>
        <taxon>Natrinema</taxon>
    </lineage>
</organism>
<evidence type="ECO:0000256" key="1">
    <source>
        <dbReference type="SAM" id="Phobius"/>
    </source>
</evidence>
<keyword evidence="1" id="KW-0472">Membrane</keyword>
<comment type="caution">
    <text evidence="2">The sequence shown here is derived from an EMBL/GenBank/DDBJ whole genome shotgun (WGS) entry which is preliminary data.</text>
</comment>
<evidence type="ECO:0000313" key="2">
    <source>
        <dbReference type="EMBL" id="ELY83597.1"/>
    </source>
</evidence>
<proteinExistence type="predicted"/>
<dbReference type="Proteomes" id="UP000011511">
    <property type="component" value="Unassembled WGS sequence"/>
</dbReference>
<feature type="transmembrane region" description="Helical" evidence="1">
    <location>
        <begin position="47"/>
        <end position="66"/>
    </location>
</feature>
<sequence length="89" mass="10104">MVDWFKWKTIGIGGVGIGLVLTGIQLGLLVILQFFDWSTIPALSDGQMLIVFIAGLLFVYLGVFLHRVADERLEKRIQELREENRGESR</sequence>
<reference evidence="2 3" key="1">
    <citation type="journal article" date="2014" name="PLoS Genet.">
        <title>Phylogenetically driven sequencing of extremely halophilic archaea reveals strategies for static and dynamic osmo-response.</title>
        <authorList>
            <person name="Becker E.A."/>
            <person name="Seitzer P.M."/>
            <person name="Tritt A."/>
            <person name="Larsen D."/>
            <person name="Krusor M."/>
            <person name="Yao A.I."/>
            <person name="Wu D."/>
            <person name="Madern D."/>
            <person name="Eisen J.A."/>
            <person name="Darling A.E."/>
            <person name="Facciotti M.T."/>
        </authorList>
    </citation>
    <scope>NUCLEOTIDE SEQUENCE [LARGE SCALE GENOMIC DNA]</scope>
    <source>
        <strain evidence="2 3">JCM 12890</strain>
    </source>
</reference>
<protein>
    <submittedName>
        <fullName evidence="2">Uncharacterized protein</fullName>
    </submittedName>
</protein>
<feature type="transmembrane region" description="Helical" evidence="1">
    <location>
        <begin position="12"/>
        <end position="35"/>
    </location>
</feature>
<accession>L9ZDD2</accession>
<keyword evidence="1" id="KW-1133">Transmembrane helix</keyword>
<dbReference type="RefSeq" id="WP_007110741.1">
    <property type="nucleotide sequence ID" value="NZ_AOIK01000043.1"/>
</dbReference>
<gene>
    <name evidence="2" type="ORF">C485_17632</name>
</gene>
<dbReference type="EMBL" id="AOIK01000043">
    <property type="protein sequence ID" value="ELY83597.1"/>
    <property type="molecule type" value="Genomic_DNA"/>
</dbReference>
<evidence type="ECO:0000313" key="3">
    <source>
        <dbReference type="Proteomes" id="UP000011511"/>
    </source>
</evidence>
<dbReference type="AlphaFoldDB" id="L9ZDD2"/>